<evidence type="ECO:0000313" key="8">
    <source>
        <dbReference type="EMBL" id="MFC3636485.1"/>
    </source>
</evidence>
<keyword evidence="9" id="KW-1185">Reference proteome</keyword>
<feature type="compositionally biased region" description="Low complexity" evidence="6">
    <location>
        <begin position="423"/>
        <end position="432"/>
    </location>
</feature>
<dbReference type="Gene3D" id="3.40.50.150">
    <property type="entry name" value="Vaccinia Virus protein VP39"/>
    <property type="match status" value="1"/>
</dbReference>
<evidence type="ECO:0000256" key="1">
    <source>
        <dbReference type="ARBA" id="ARBA00010815"/>
    </source>
</evidence>
<dbReference type="InterPro" id="IPR029063">
    <property type="entry name" value="SAM-dependent_MTases_sf"/>
</dbReference>
<dbReference type="EC" id="2.1.1.-" evidence="8"/>
<evidence type="ECO:0000256" key="5">
    <source>
        <dbReference type="ARBA" id="ARBA00023098"/>
    </source>
</evidence>
<keyword evidence="5" id="KW-0443">Lipid metabolism</keyword>
<gene>
    <name evidence="8" type="ORF">ACFONL_03670</name>
</gene>
<dbReference type="Proteomes" id="UP001595704">
    <property type="component" value="Unassembled WGS sequence"/>
</dbReference>
<keyword evidence="4" id="KW-0949">S-adenosyl-L-methionine</keyword>
<dbReference type="Pfam" id="PF25371">
    <property type="entry name" value="DUF7884"/>
    <property type="match status" value="1"/>
</dbReference>
<keyword evidence="3 8" id="KW-0808">Transferase</keyword>
<dbReference type="SUPFAM" id="SSF53335">
    <property type="entry name" value="S-adenosyl-L-methionine-dependent methyltransferases"/>
    <property type="match status" value="1"/>
</dbReference>
<name>A0ABV7UDI8_9HYPH</name>
<dbReference type="InterPro" id="IPR050723">
    <property type="entry name" value="CFA/CMAS"/>
</dbReference>
<dbReference type="EMBL" id="JBHRYC010000023">
    <property type="protein sequence ID" value="MFC3636485.1"/>
    <property type="molecule type" value="Genomic_DNA"/>
</dbReference>
<dbReference type="PANTHER" id="PTHR43667">
    <property type="entry name" value="CYCLOPROPANE-FATTY-ACYL-PHOSPHOLIPID SYNTHASE"/>
    <property type="match status" value="1"/>
</dbReference>
<reference evidence="9" key="1">
    <citation type="journal article" date="2019" name="Int. J. Syst. Evol. Microbiol.">
        <title>The Global Catalogue of Microorganisms (GCM) 10K type strain sequencing project: providing services to taxonomists for standard genome sequencing and annotation.</title>
        <authorList>
            <consortium name="The Broad Institute Genomics Platform"/>
            <consortium name="The Broad Institute Genome Sequencing Center for Infectious Disease"/>
            <person name="Wu L."/>
            <person name="Ma J."/>
        </authorList>
    </citation>
    <scope>NUCLEOTIDE SEQUENCE [LARGE SCALE GENOMIC DNA]</scope>
    <source>
        <strain evidence="9">KCTC 42282</strain>
    </source>
</reference>
<dbReference type="RefSeq" id="WP_191317446.1">
    <property type="nucleotide sequence ID" value="NZ_BNCG01000001.1"/>
</dbReference>
<comment type="similarity">
    <text evidence="1">Belongs to the CFA/CMAS family.</text>
</comment>
<protein>
    <submittedName>
        <fullName evidence="8">Class I SAM-dependent methyltransferase</fullName>
        <ecNumber evidence="8">2.1.1.-</ecNumber>
    </submittedName>
</protein>
<dbReference type="GO" id="GO:0032259">
    <property type="term" value="P:methylation"/>
    <property type="evidence" value="ECO:0007669"/>
    <property type="project" value="UniProtKB-KW"/>
</dbReference>
<accession>A0ABV7UDI8</accession>
<feature type="compositionally biased region" description="Pro residues" evidence="6">
    <location>
        <begin position="413"/>
        <end position="422"/>
    </location>
</feature>
<feature type="region of interest" description="Disordered" evidence="6">
    <location>
        <begin position="407"/>
        <end position="491"/>
    </location>
</feature>
<comment type="caution">
    <text evidence="8">The sequence shown here is derived from an EMBL/GenBank/DDBJ whole genome shotgun (WGS) entry which is preliminary data.</text>
</comment>
<evidence type="ECO:0000259" key="7">
    <source>
        <dbReference type="Pfam" id="PF25371"/>
    </source>
</evidence>
<organism evidence="8 9">
    <name type="scientific">Camelimonas fluminis</name>
    <dbReference type="NCBI Taxonomy" id="1576911"/>
    <lineage>
        <taxon>Bacteria</taxon>
        <taxon>Pseudomonadati</taxon>
        <taxon>Pseudomonadota</taxon>
        <taxon>Alphaproteobacteria</taxon>
        <taxon>Hyphomicrobiales</taxon>
        <taxon>Chelatococcaceae</taxon>
        <taxon>Camelimonas</taxon>
    </lineage>
</organism>
<dbReference type="PANTHER" id="PTHR43667:SF1">
    <property type="entry name" value="CYCLOPROPANE-FATTY-ACYL-PHOSPHOLIPID SYNTHASE"/>
    <property type="match status" value="1"/>
</dbReference>
<dbReference type="Pfam" id="PF02353">
    <property type="entry name" value="CMAS"/>
    <property type="match status" value="1"/>
</dbReference>
<evidence type="ECO:0000256" key="2">
    <source>
        <dbReference type="ARBA" id="ARBA00022603"/>
    </source>
</evidence>
<evidence type="ECO:0000256" key="4">
    <source>
        <dbReference type="ARBA" id="ARBA00022691"/>
    </source>
</evidence>
<feature type="domain" description="DUF7884" evidence="7">
    <location>
        <begin position="18"/>
        <end position="84"/>
    </location>
</feature>
<evidence type="ECO:0000313" key="9">
    <source>
        <dbReference type="Proteomes" id="UP001595704"/>
    </source>
</evidence>
<sequence length="491" mass="54110">MDYVAFLLKSLVKTGSLKLINPDGVETMWGDGQGRPVVIRVSEKLSRPGLLLNADLLIGEAFMDGDLEIVEGDIYDLLELAAKNLWASGRTPPTELLNQTWRRLIRRAQQFNPVGASRRQVAHHYDLSAALFDNFLDPDRQYSCAYFARPDDSIELAQAQKKRHLAAKLMLEPGQKVLDIGCGWGGLGLYLARAADVSVSGITLSDEQLLVARERAAESGLADRVDFRHCDYRNERGRYDRIISVGMFEHVGINHYDGFFRKVRDLLTGDGVAVLHAIGRSDGPGATNAWIQKYIFPGGYSPALSEVLPAIERAGLIVTDIEILRLHYAETLKAWRERFNANRAAIRSLYDEKFCRMWEFYLAGSEVTFRYGGHMVFQIQMAKKVDTVPLTRDYMFEAEKRLPLFPEGIANPHPAPLPPRPAPGVEAPERPVGQPVSAGDNGAEARGAGSATPPAETASIAPSAEKSEEQTGQNAWAQDPKQLPVSAAAGS</sequence>
<proteinExistence type="inferred from homology"/>
<dbReference type="CDD" id="cd02440">
    <property type="entry name" value="AdoMet_MTases"/>
    <property type="match status" value="1"/>
</dbReference>
<evidence type="ECO:0000256" key="3">
    <source>
        <dbReference type="ARBA" id="ARBA00022679"/>
    </source>
</evidence>
<dbReference type="InterPro" id="IPR057206">
    <property type="entry name" value="DUF7884"/>
</dbReference>
<dbReference type="GO" id="GO:0008168">
    <property type="term" value="F:methyltransferase activity"/>
    <property type="evidence" value="ECO:0007669"/>
    <property type="project" value="UniProtKB-KW"/>
</dbReference>
<evidence type="ECO:0000256" key="6">
    <source>
        <dbReference type="SAM" id="MobiDB-lite"/>
    </source>
</evidence>
<keyword evidence="2 8" id="KW-0489">Methyltransferase</keyword>